<gene>
    <name evidence="1" type="ORF">BJ508DRAFT_415780</name>
</gene>
<dbReference type="EMBL" id="ML119696">
    <property type="protein sequence ID" value="RPA79630.1"/>
    <property type="molecule type" value="Genomic_DNA"/>
</dbReference>
<sequence length="76" mass="8770">MCTDHPKFKGYPSRPLKDEDFLAADLSFDCPKSLDELVEKVMVWYNEKISVEWVPTPKMTREEVLLGLRQLGLEGV</sequence>
<reference evidence="1 2" key="1">
    <citation type="journal article" date="2018" name="Nat. Ecol. Evol.">
        <title>Pezizomycetes genomes reveal the molecular basis of ectomycorrhizal truffle lifestyle.</title>
        <authorList>
            <person name="Murat C."/>
            <person name="Payen T."/>
            <person name="Noel B."/>
            <person name="Kuo A."/>
            <person name="Morin E."/>
            <person name="Chen J."/>
            <person name="Kohler A."/>
            <person name="Krizsan K."/>
            <person name="Balestrini R."/>
            <person name="Da Silva C."/>
            <person name="Montanini B."/>
            <person name="Hainaut M."/>
            <person name="Levati E."/>
            <person name="Barry K.W."/>
            <person name="Belfiori B."/>
            <person name="Cichocki N."/>
            <person name="Clum A."/>
            <person name="Dockter R.B."/>
            <person name="Fauchery L."/>
            <person name="Guy J."/>
            <person name="Iotti M."/>
            <person name="Le Tacon F."/>
            <person name="Lindquist E.A."/>
            <person name="Lipzen A."/>
            <person name="Malagnac F."/>
            <person name="Mello A."/>
            <person name="Molinier V."/>
            <person name="Miyauchi S."/>
            <person name="Poulain J."/>
            <person name="Riccioni C."/>
            <person name="Rubini A."/>
            <person name="Sitrit Y."/>
            <person name="Splivallo R."/>
            <person name="Traeger S."/>
            <person name="Wang M."/>
            <person name="Zifcakova L."/>
            <person name="Wipf D."/>
            <person name="Zambonelli A."/>
            <person name="Paolocci F."/>
            <person name="Nowrousian M."/>
            <person name="Ottonello S."/>
            <person name="Baldrian P."/>
            <person name="Spatafora J.W."/>
            <person name="Henrissat B."/>
            <person name="Nagy L.G."/>
            <person name="Aury J.M."/>
            <person name="Wincker P."/>
            <person name="Grigoriev I.V."/>
            <person name="Bonfante P."/>
            <person name="Martin F.M."/>
        </authorList>
    </citation>
    <scope>NUCLEOTIDE SEQUENCE [LARGE SCALE GENOMIC DNA]</scope>
    <source>
        <strain evidence="1 2">RN42</strain>
    </source>
</reference>
<name>A0A3N4I695_ASCIM</name>
<proteinExistence type="predicted"/>
<protein>
    <submittedName>
        <fullName evidence="1">Uncharacterized protein</fullName>
    </submittedName>
</protein>
<dbReference type="Proteomes" id="UP000275078">
    <property type="component" value="Unassembled WGS sequence"/>
</dbReference>
<evidence type="ECO:0000313" key="1">
    <source>
        <dbReference type="EMBL" id="RPA79630.1"/>
    </source>
</evidence>
<keyword evidence="2" id="KW-1185">Reference proteome</keyword>
<organism evidence="1 2">
    <name type="scientific">Ascobolus immersus RN42</name>
    <dbReference type="NCBI Taxonomy" id="1160509"/>
    <lineage>
        <taxon>Eukaryota</taxon>
        <taxon>Fungi</taxon>
        <taxon>Dikarya</taxon>
        <taxon>Ascomycota</taxon>
        <taxon>Pezizomycotina</taxon>
        <taxon>Pezizomycetes</taxon>
        <taxon>Pezizales</taxon>
        <taxon>Ascobolaceae</taxon>
        <taxon>Ascobolus</taxon>
    </lineage>
</organism>
<evidence type="ECO:0000313" key="2">
    <source>
        <dbReference type="Proteomes" id="UP000275078"/>
    </source>
</evidence>
<accession>A0A3N4I695</accession>
<dbReference type="AlphaFoldDB" id="A0A3N4I695"/>